<evidence type="ECO:0000313" key="4">
    <source>
        <dbReference type="EMBL" id="MFC4902334.1"/>
    </source>
</evidence>
<evidence type="ECO:0000259" key="3">
    <source>
        <dbReference type="Pfam" id="PF07786"/>
    </source>
</evidence>
<dbReference type="EMBL" id="JBHSIW010000003">
    <property type="protein sequence ID" value="MFC4902334.1"/>
    <property type="molecule type" value="Genomic_DNA"/>
</dbReference>
<evidence type="ECO:0000313" key="5">
    <source>
        <dbReference type="Proteomes" id="UP001595797"/>
    </source>
</evidence>
<accession>A0ABV9TEG4</accession>
<keyword evidence="5" id="KW-1185">Reference proteome</keyword>
<feature type="domain" description="Heparan-alpha-glucosaminide N-acetyltransferase catalytic" evidence="3">
    <location>
        <begin position="33"/>
        <end position="229"/>
    </location>
</feature>
<proteinExistence type="predicted"/>
<reference evidence="5" key="1">
    <citation type="journal article" date="2019" name="Int. J. Syst. Evol. Microbiol.">
        <title>The Global Catalogue of Microorganisms (GCM) 10K type strain sequencing project: providing services to taxonomists for standard genome sequencing and annotation.</title>
        <authorList>
            <consortium name="The Broad Institute Genomics Platform"/>
            <consortium name="The Broad Institute Genome Sequencing Center for Infectious Disease"/>
            <person name="Wu L."/>
            <person name="Ma J."/>
        </authorList>
    </citation>
    <scope>NUCLEOTIDE SEQUENCE [LARGE SCALE GENOMIC DNA]</scope>
    <source>
        <strain evidence="5">CGMCC 4.6946</strain>
    </source>
</reference>
<feature type="transmembrane region" description="Helical" evidence="2">
    <location>
        <begin position="155"/>
        <end position="174"/>
    </location>
</feature>
<organism evidence="4 5">
    <name type="scientific">Kocuria oceani</name>
    <dbReference type="NCBI Taxonomy" id="988827"/>
    <lineage>
        <taxon>Bacteria</taxon>
        <taxon>Bacillati</taxon>
        <taxon>Actinomycetota</taxon>
        <taxon>Actinomycetes</taxon>
        <taxon>Micrococcales</taxon>
        <taxon>Micrococcaceae</taxon>
        <taxon>Kocuria</taxon>
    </lineage>
</organism>
<feature type="transmembrane region" description="Helical" evidence="2">
    <location>
        <begin position="134"/>
        <end position="150"/>
    </location>
</feature>
<name>A0ABV9TEG4_9MICC</name>
<feature type="transmembrane region" description="Helical" evidence="2">
    <location>
        <begin position="197"/>
        <end position="222"/>
    </location>
</feature>
<dbReference type="InterPro" id="IPR052529">
    <property type="entry name" value="Bact_Transport_Assoc"/>
</dbReference>
<dbReference type="PANTHER" id="PTHR30590">
    <property type="entry name" value="INNER MEMBRANE PROTEIN"/>
    <property type="match status" value="1"/>
</dbReference>
<keyword evidence="2" id="KW-0812">Transmembrane</keyword>
<comment type="caution">
    <text evidence="4">The sequence shown here is derived from an EMBL/GenBank/DDBJ whole genome shotgun (WGS) entry which is preliminary data.</text>
</comment>
<dbReference type="RefSeq" id="WP_277551045.1">
    <property type="nucleotide sequence ID" value="NZ_JARAMH010000006.1"/>
</dbReference>
<evidence type="ECO:0000256" key="2">
    <source>
        <dbReference type="SAM" id="Phobius"/>
    </source>
</evidence>
<feature type="transmembrane region" description="Helical" evidence="2">
    <location>
        <begin position="234"/>
        <end position="255"/>
    </location>
</feature>
<keyword evidence="2" id="KW-1133">Transmembrane helix</keyword>
<dbReference type="InterPro" id="IPR012429">
    <property type="entry name" value="HGSNAT_cat"/>
</dbReference>
<dbReference type="Proteomes" id="UP001595797">
    <property type="component" value="Unassembled WGS sequence"/>
</dbReference>
<feature type="transmembrane region" description="Helical" evidence="2">
    <location>
        <begin position="39"/>
        <end position="57"/>
    </location>
</feature>
<dbReference type="PANTHER" id="PTHR30590:SF2">
    <property type="entry name" value="INNER MEMBRANE PROTEIN"/>
    <property type="match status" value="1"/>
</dbReference>
<sequence length="421" mass="45073">MSEERTRPAGAGTAPWARPERAGGAAGHHPSRRLAGVDAARGLALVGMIAVHTLPWFDEDTGEPTLSWVLFGGHSSALFVTLAGVSLAFTTGGRTPHTGRRRTASRWAQVARAGLIALVGFLLGFLVIPFDNILVYYGVFFLLAIPFLGLRIRHLLLSAALFALLAPVLMLWALDHLPVNDYGNPSLLELVTEPGSVLAHLLLTGSYPALPWMTFVCSGIAIGRMDLTDRRVQAGLAAVGAVLAGAAWAVSTLALRLGGQAAIVAATPWMSAEEIADVVVFGPDATLPTATPWWLLMPGPHSHTPFALALSLGVAVCVLGLFLLLPRAVDRVLTPLTAMGSMTFTLYVIHLLVMWLELFWDDPHPWFWGQVLAFALLAVLWQRSLGQGPLEKMVSRSTKAIARRVLARGPDDSTPAAPPLR</sequence>
<feature type="transmembrane region" description="Helical" evidence="2">
    <location>
        <begin position="367"/>
        <end position="386"/>
    </location>
</feature>
<feature type="region of interest" description="Disordered" evidence="1">
    <location>
        <begin position="1"/>
        <end position="31"/>
    </location>
</feature>
<feature type="transmembrane region" description="Helical" evidence="2">
    <location>
        <begin position="69"/>
        <end position="89"/>
    </location>
</feature>
<feature type="transmembrane region" description="Helical" evidence="2">
    <location>
        <begin position="332"/>
        <end position="355"/>
    </location>
</feature>
<evidence type="ECO:0000256" key="1">
    <source>
        <dbReference type="SAM" id="MobiDB-lite"/>
    </source>
</evidence>
<gene>
    <name evidence="4" type="ORF">ACFPCS_01985</name>
</gene>
<protein>
    <submittedName>
        <fullName evidence="4">Heparan-alpha-glucosaminide N-acetyltransferase domain-containing protein</fullName>
    </submittedName>
</protein>
<keyword evidence="2" id="KW-0472">Membrane</keyword>
<feature type="transmembrane region" description="Helical" evidence="2">
    <location>
        <begin position="110"/>
        <end position="128"/>
    </location>
</feature>
<dbReference type="Pfam" id="PF07786">
    <property type="entry name" value="HGSNAT_cat"/>
    <property type="match status" value="1"/>
</dbReference>
<feature type="transmembrane region" description="Helical" evidence="2">
    <location>
        <begin position="306"/>
        <end position="325"/>
    </location>
</feature>